<keyword evidence="2" id="KW-0732">Signal</keyword>
<feature type="chain" id="PRO_5003136256" description="Lipoprotein" evidence="2">
    <location>
        <begin position="32"/>
        <end position="237"/>
    </location>
</feature>
<dbReference type="eggNOG" id="COG4219">
    <property type="taxonomic scope" value="Bacteria"/>
</dbReference>
<keyword evidence="4" id="KW-1185">Reference proteome</keyword>
<feature type="signal peptide" evidence="2">
    <location>
        <begin position="1"/>
        <end position="31"/>
    </location>
</feature>
<evidence type="ECO:0000256" key="2">
    <source>
        <dbReference type="SAM" id="SignalP"/>
    </source>
</evidence>
<dbReference type="PROSITE" id="PS51257">
    <property type="entry name" value="PROKAR_LIPOPROTEIN"/>
    <property type="match status" value="1"/>
</dbReference>
<dbReference type="AlphaFoldDB" id="E0IBA6"/>
<feature type="region of interest" description="Disordered" evidence="1">
    <location>
        <begin position="31"/>
        <end position="83"/>
    </location>
</feature>
<dbReference type="Pfam" id="PF14172">
    <property type="entry name" value="DUF4309"/>
    <property type="match status" value="1"/>
</dbReference>
<dbReference type="OrthoDB" id="9790935at2"/>
<organism evidence="3 4">
    <name type="scientific">Paenibacillus curdlanolyticus YK9</name>
    <dbReference type="NCBI Taxonomy" id="717606"/>
    <lineage>
        <taxon>Bacteria</taxon>
        <taxon>Bacillati</taxon>
        <taxon>Bacillota</taxon>
        <taxon>Bacilli</taxon>
        <taxon>Bacillales</taxon>
        <taxon>Paenibacillaceae</taxon>
        <taxon>Paenibacillus</taxon>
    </lineage>
</organism>
<sequence length="237" mass="25397">MNRLLQMNKRVVIMLASIALTAMLSACGSNATPNGPLQPTSPAPSTGTEQQDSADRTTTPSPNVTVHPVKTTKPTPTEATTDSQLRKQYVERIYKLAKSGKMVNAGDFVVGKTLIDEVHKAWGEPNKSEGGYDFYAPGMMKGTIAFGVGRGDVVKEIRIFGTALDPIKDGVLLKVSDVKAALGKPSTTRTTGKQHILVYKTGSYELKFVYTPGKSNDPTLDHINLFSPKAAKAMGEG</sequence>
<feature type="compositionally biased region" description="Low complexity" evidence="1">
    <location>
        <begin position="64"/>
        <end position="81"/>
    </location>
</feature>
<reference evidence="3 4" key="1">
    <citation type="submission" date="2010-07" db="EMBL/GenBank/DDBJ databases">
        <title>The draft genome of Paenibacillus curdlanolyticus YK9.</title>
        <authorList>
            <consortium name="US DOE Joint Genome Institute (JGI-PGF)"/>
            <person name="Lucas S."/>
            <person name="Copeland A."/>
            <person name="Lapidus A."/>
            <person name="Cheng J.-F."/>
            <person name="Bruce D."/>
            <person name="Goodwin L."/>
            <person name="Pitluck S."/>
            <person name="Land M.L."/>
            <person name="Hauser L."/>
            <person name="Chang Y.-J."/>
            <person name="Jeffries C."/>
            <person name="Anderson I.J."/>
            <person name="Johnson E."/>
            <person name="Loganathan U."/>
            <person name="Mulhopadhyay B."/>
            <person name="Kyrpides N."/>
            <person name="Woyke T.J."/>
        </authorList>
    </citation>
    <scope>NUCLEOTIDE SEQUENCE [LARGE SCALE GENOMIC DNA]</scope>
    <source>
        <strain evidence="3 4">YK9</strain>
    </source>
</reference>
<dbReference type="RefSeq" id="WP_006038933.1">
    <property type="nucleotide sequence ID" value="NZ_AEDD01000008.1"/>
</dbReference>
<evidence type="ECO:0000313" key="4">
    <source>
        <dbReference type="Proteomes" id="UP000005387"/>
    </source>
</evidence>
<accession>E0IBA6</accession>
<evidence type="ECO:0000313" key="3">
    <source>
        <dbReference type="EMBL" id="EFM09986.1"/>
    </source>
</evidence>
<dbReference type="Proteomes" id="UP000005387">
    <property type="component" value="Unassembled WGS sequence"/>
</dbReference>
<dbReference type="InterPro" id="IPR025453">
    <property type="entry name" value="DUF4309"/>
</dbReference>
<evidence type="ECO:0000256" key="1">
    <source>
        <dbReference type="SAM" id="MobiDB-lite"/>
    </source>
</evidence>
<protein>
    <recommendedName>
        <fullName evidence="5">Lipoprotein</fullName>
    </recommendedName>
</protein>
<gene>
    <name evidence="3" type="ORF">PaecuDRAFT_2945</name>
</gene>
<proteinExistence type="predicted"/>
<feature type="compositionally biased region" description="Polar residues" evidence="1">
    <location>
        <begin position="31"/>
        <end position="63"/>
    </location>
</feature>
<dbReference type="STRING" id="717606.PaecuDRAFT_2945"/>
<name>E0IBA6_9BACL</name>
<dbReference type="EMBL" id="AEDD01000008">
    <property type="protein sequence ID" value="EFM09986.1"/>
    <property type="molecule type" value="Genomic_DNA"/>
</dbReference>
<evidence type="ECO:0008006" key="5">
    <source>
        <dbReference type="Google" id="ProtNLM"/>
    </source>
</evidence>